<reference evidence="2" key="1">
    <citation type="journal article" date="2007" name="Int. J. Syst. Evol. Microbiol.">
        <title>Luteimonas composti sp. nov., a moderately thermophilic bacterium isolated from food waste.</title>
        <authorList>
            <person name="Young C.C."/>
            <person name="Kampfer P."/>
            <person name="Chen W.M."/>
            <person name="Yen W.S."/>
            <person name="Arun A.B."/>
            <person name="Lai W.A."/>
            <person name="Shen F.T."/>
            <person name="Rekha P.D."/>
            <person name="Lin K.Y."/>
            <person name="Chou J.H."/>
        </authorList>
    </citation>
    <scope>NUCLEOTIDE SEQUENCE</scope>
    <source>
        <strain evidence="2">CC-YY355</strain>
    </source>
</reference>
<name>A0ABT6MQB9_9GAMM</name>
<sequence>MHRLWSALATRRKFRAMAVFSNSTRGTADIVHGMNILLTGATGKVGSRLAGRLARDGHAVRALLRDRARAAGLPGHGIELVDGDLTDPRTLHAAMQGIDAVVHCAAFFRGATPEQAHAVNDLGTRHLAQAAREAGVARFVFTSTGLVYGANGGALAREDDACAPVDAYPRSKLEAERMLLAMDALDVRILRLPFVYGDGDPHIEEVVPLMQAFPPAQRMSIAHHVDVAQAVMLLLAEASPAHRIYNLTDDEAPDLATLFASVGAPPPDGSDPDHARAFAAVLDGRRLRDELGFRPRYPRLADAVAAGQA</sequence>
<dbReference type="Pfam" id="PF01370">
    <property type="entry name" value="Epimerase"/>
    <property type="match status" value="1"/>
</dbReference>
<dbReference type="EMBL" id="JARYGX010000013">
    <property type="protein sequence ID" value="MDH7452826.1"/>
    <property type="molecule type" value="Genomic_DNA"/>
</dbReference>
<dbReference type="SUPFAM" id="SSF51735">
    <property type="entry name" value="NAD(P)-binding Rossmann-fold domains"/>
    <property type="match status" value="1"/>
</dbReference>
<gene>
    <name evidence="2" type="ORF">QF205_06985</name>
</gene>
<dbReference type="PANTHER" id="PTHR48079">
    <property type="entry name" value="PROTEIN YEEZ"/>
    <property type="match status" value="1"/>
</dbReference>
<evidence type="ECO:0000313" key="3">
    <source>
        <dbReference type="Proteomes" id="UP001160550"/>
    </source>
</evidence>
<protein>
    <submittedName>
        <fullName evidence="2">NAD(P)H-binding protein</fullName>
    </submittedName>
</protein>
<dbReference type="InterPro" id="IPR051783">
    <property type="entry name" value="NAD(P)-dependent_oxidoreduct"/>
</dbReference>
<proteinExistence type="predicted"/>
<reference evidence="2" key="2">
    <citation type="submission" date="2023-04" db="EMBL/GenBank/DDBJ databases">
        <authorList>
            <person name="Sun J.-Q."/>
        </authorList>
    </citation>
    <scope>NUCLEOTIDE SEQUENCE</scope>
    <source>
        <strain evidence="2">CC-YY355</strain>
    </source>
</reference>
<keyword evidence="3" id="KW-1185">Reference proteome</keyword>
<feature type="domain" description="NAD-dependent epimerase/dehydratase" evidence="1">
    <location>
        <begin position="36"/>
        <end position="246"/>
    </location>
</feature>
<dbReference type="InterPro" id="IPR036291">
    <property type="entry name" value="NAD(P)-bd_dom_sf"/>
</dbReference>
<dbReference type="RefSeq" id="WP_280942021.1">
    <property type="nucleotide sequence ID" value="NZ_JARYGX010000013.1"/>
</dbReference>
<comment type="caution">
    <text evidence="2">The sequence shown here is derived from an EMBL/GenBank/DDBJ whole genome shotgun (WGS) entry which is preliminary data.</text>
</comment>
<dbReference type="InterPro" id="IPR001509">
    <property type="entry name" value="Epimerase_deHydtase"/>
</dbReference>
<dbReference type="Proteomes" id="UP001160550">
    <property type="component" value="Unassembled WGS sequence"/>
</dbReference>
<evidence type="ECO:0000313" key="2">
    <source>
        <dbReference type="EMBL" id="MDH7452826.1"/>
    </source>
</evidence>
<evidence type="ECO:0000259" key="1">
    <source>
        <dbReference type="Pfam" id="PF01370"/>
    </source>
</evidence>
<accession>A0ABT6MQB9</accession>
<dbReference type="Gene3D" id="3.40.50.720">
    <property type="entry name" value="NAD(P)-binding Rossmann-like Domain"/>
    <property type="match status" value="1"/>
</dbReference>
<organism evidence="2 3">
    <name type="scientific">Luteimonas composti</name>
    <dbReference type="NCBI Taxonomy" id="398257"/>
    <lineage>
        <taxon>Bacteria</taxon>
        <taxon>Pseudomonadati</taxon>
        <taxon>Pseudomonadota</taxon>
        <taxon>Gammaproteobacteria</taxon>
        <taxon>Lysobacterales</taxon>
        <taxon>Lysobacteraceae</taxon>
        <taxon>Luteimonas</taxon>
    </lineage>
</organism>
<dbReference type="PANTHER" id="PTHR48079:SF6">
    <property type="entry name" value="NAD(P)-BINDING DOMAIN-CONTAINING PROTEIN-RELATED"/>
    <property type="match status" value="1"/>
</dbReference>